<comment type="caution">
    <text evidence="1">The sequence shown here is derived from an EMBL/GenBank/DDBJ whole genome shotgun (WGS) entry which is preliminary data.</text>
</comment>
<keyword evidence="2" id="KW-1185">Reference proteome</keyword>
<dbReference type="PROSITE" id="PS51257">
    <property type="entry name" value="PROKAR_LIPOPROTEIN"/>
    <property type="match status" value="1"/>
</dbReference>
<name>A0ABV6HF33_9SPHI</name>
<dbReference type="EMBL" id="JBHLWO010000001">
    <property type="protein sequence ID" value="MFC0317204.1"/>
    <property type="molecule type" value="Genomic_DNA"/>
</dbReference>
<proteinExistence type="predicted"/>
<evidence type="ECO:0000313" key="1">
    <source>
        <dbReference type="EMBL" id="MFC0317204.1"/>
    </source>
</evidence>
<sequence>MFDKIKIMKRCLPIILVFTFVFSCSKKDSFEKDRDSKQDRSITFDQAMSMIKSGTNAATSNVALSTTPNTKSTTINFQSFQGYDACTTSEKTVNGITFKSTQGFSKLNVNNLNPQTYYYLSLSTLHAYSESLPGSYGSGMAIKYPFKQGSIYKIKTTLGGTDYEWGQTKDIRRFPTLQARLTNNPTIMSICANSGPINLTGSSEPTQIFPAIAKGSTKAVELLFTADKCYDYLWLSALPNTSGKSNSTAELWNNIVIEEQNQFAVVGPESLTVNQVATYSVEAFSLPINSNFTWSVSGDFQIVGSNVGPSVAIKTTGLGGGEISISLNGCNKIVSKVYTSPIVNEVRLEGPSFLYELGNFSTFQIVKTGSSVNRVISQVTWTPPPGCFIQVTSNTTADIRAGQPSQSDYLIVSFLMDGVPITLKKPITIQILSPNPGDPGTTT</sequence>
<dbReference type="Proteomes" id="UP001589774">
    <property type="component" value="Unassembled WGS sequence"/>
</dbReference>
<protein>
    <recommendedName>
        <fullName evidence="3">Fibronectin type-III domain-containing protein</fullName>
    </recommendedName>
</protein>
<evidence type="ECO:0000313" key="2">
    <source>
        <dbReference type="Proteomes" id="UP001589774"/>
    </source>
</evidence>
<evidence type="ECO:0008006" key="3">
    <source>
        <dbReference type="Google" id="ProtNLM"/>
    </source>
</evidence>
<organism evidence="1 2">
    <name type="scientific">Olivibacter oleidegradans</name>
    <dbReference type="NCBI Taxonomy" id="760123"/>
    <lineage>
        <taxon>Bacteria</taxon>
        <taxon>Pseudomonadati</taxon>
        <taxon>Bacteroidota</taxon>
        <taxon>Sphingobacteriia</taxon>
        <taxon>Sphingobacteriales</taxon>
        <taxon>Sphingobacteriaceae</taxon>
        <taxon>Olivibacter</taxon>
    </lineage>
</organism>
<reference evidence="1 2" key="1">
    <citation type="submission" date="2024-09" db="EMBL/GenBank/DDBJ databases">
        <authorList>
            <person name="Sun Q."/>
            <person name="Mori K."/>
        </authorList>
    </citation>
    <scope>NUCLEOTIDE SEQUENCE [LARGE SCALE GENOMIC DNA]</scope>
    <source>
        <strain evidence="1 2">CCM 7765</strain>
    </source>
</reference>
<gene>
    <name evidence="1" type="ORF">ACFFI0_02740</name>
</gene>
<accession>A0ABV6HF33</accession>